<accession>A0A9N9MG78</accession>
<protein>
    <submittedName>
        <fullName evidence="3">Uncharacterized protein</fullName>
    </submittedName>
</protein>
<feature type="transmembrane region" description="Helical" evidence="1">
    <location>
        <begin position="121"/>
        <end position="144"/>
    </location>
</feature>
<dbReference type="Proteomes" id="UP001152799">
    <property type="component" value="Chromosome 1"/>
</dbReference>
<keyword evidence="4" id="KW-1185">Reference proteome</keyword>
<gene>
    <name evidence="3" type="ORF">CEUTPL_LOCUS395</name>
</gene>
<organism evidence="3 4">
    <name type="scientific">Ceutorhynchus assimilis</name>
    <name type="common">cabbage seed weevil</name>
    <dbReference type="NCBI Taxonomy" id="467358"/>
    <lineage>
        <taxon>Eukaryota</taxon>
        <taxon>Metazoa</taxon>
        <taxon>Ecdysozoa</taxon>
        <taxon>Arthropoda</taxon>
        <taxon>Hexapoda</taxon>
        <taxon>Insecta</taxon>
        <taxon>Pterygota</taxon>
        <taxon>Neoptera</taxon>
        <taxon>Endopterygota</taxon>
        <taxon>Coleoptera</taxon>
        <taxon>Polyphaga</taxon>
        <taxon>Cucujiformia</taxon>
        <taxon>Curculionidae</taxon>
        <taxon>Ceutorhynchinae</taxon>
        <taxon>Ceutorhynchus</taxon>
    </lineage>
</organism>
<feature type="chain" id="PRO_5040221273" evidence="2">
    <location>
        <begin position="22"/>
        <end position="193"/>
    </location>
</feature>
<feature type="signal peptide" evidence="2">
    <location>
        <begin position="1"/>
        <end position="21"/>
    </location>
</feature>
<reference evidence="3" key="1">
    <citation type="submission" date="2022-01" db="EMBL/GenBank/DDBJ databases">
        <authorList>
            <person name="King R."/>
        </authorList>
    </citation>
    <scope>NUCLEOTIDE SEQUENCE</scope>
</reference>
<proteinExistence type="predicted"/>
<evidence type="ECO:0000256" key="1">
    <source>
        <dbReference type="SAM" id="Phobius"/>
    </source>
</evidence>
<name>A0A9N9MG78_9CUCU</name>
<sequence length="193" mass="22136">MYLKVPYFVVSLIVCLESIHCAIVSISETTDSSRAVATTVKIGPTSEKTPYEKGLEDYDEARENMRKARGMPNYDDEIIYHDDHHDHHYTTPKPKEEPKAAVDDPWEGYYDFIINEGSFKFWAAFQLVTAALLIYSAFAAVYYAKFNVITTDYDYYDDFYGRGRANTETSAWSGLTSQTFQRIMDALSSKKFT</sequence>
<keyword evidence="1" id="KW-0472">Membrane</keyword>
<evidence type="ECO:0000256" key="2">
    <source>
        <dbReference type="SAM" id="SignalP"/>
    </source>
</evidence>
<dbReference type="OrthoDB" id="7614304at2759"/>
<keyword evidence="2" id="KW-0732">Signal</keyword>
<dbReference type="AlphaFoldDB" id="A0A9N9MG78"/>
<evidence type="ECO:0000313" key="3">
    <source>
        <dbReference type="EMBL" id="CAG9759650.1"/>
    </source>
</evidence>
<dbReference type="EMBL" id="OU892277">
    <property type="protein sequence ID" value="CAG9759650.1"/>
    <property type="molecule type" value="Genomic_DNA"/>
</dbReference>
<keyword evidence="1" id="KW-0812">Transmembrane</keyword>
<keyword evidence="1" id="KW-1133">Transmembrane helix</keyword>
<evidence type="ECO:0000313" key="4">
    <source>
        <dbReference type="Proteomes" id="UP001152799"/>
    </source>
</evidence>